<reference evidence="2 3" key="1">
    <citation type="journal article" date="2024" name="Science">
        <title>Giant polyketide synthase enzymes in the biosynthesis of giant marine polyether toxins.</title>
        <authorList>
            <person name="Fallon T.R."/>
            <person name="Shende V.V."/>
            <person name="Wierzbicki I.H."/>
            <person name="Pendleton A.L."/>
            <person name="Watervoot N.F."/>
            <person name="Auber R.P."/>
            <person name="Gonzalez D.J."/>
            <person name="Wisecaver J.H."/>
            <person name="Moore B.S."/>
        </authorList>
    </citation>
    <scope>NUCLEOTIDE SEQUENCE [LARGE SCALE GENOMIC DNA]</scope>
    <source>
        <strain evidence="2 3">12B1</strain>
    </source>
</reference>
<dbReference type="Gene3D" id="2.40.50.90">
    <property type="match status" value="1"/>
</dbReference>
<protein>
    <recommendedName>
        <fullName evidence="1">TNase-like domain-containing protein</fullName>
    </recommendedName>
</protein>
<organism evidence="2 3">
    <name type="scientific">Prymnesium parvum</name>
    <name type="common">Toxic golden alga</name>
    <dbReference type="NCBI Taxonomy" id="97485"/>
    <lineage>
        <taxon>Eukaryota</taxon>
        <taxon>Haptista</taxon>
        <taxon>Haptophyta</taxon>
        <taxon>Prymnesiophyceae</taxon>
        <taxon>Prymnesiales</taxon>
        <taxon>Prymnesiaceae</taxon>
        <taxon>Prymnesium</taxon>
    </lineage>
</organism>
<evidence type="ECO:0000313" key="3">
    <source>
        <dbReference type="Proteomes" id="UP001515480"/>
    </source>
</evidence>
<gene>
    <name evidence="2" type="ORF">AB1Y20_009459</name>
</gene>
<feature type="domain" description="TNase-like" evidence="1">
    <location>
        <begin position="31"/>
        <end position="152"/>
    </location>
</feature>
<dbReference type="InterPro" id="IPR035437">
    <property type="entry name" value="SNase_OB-fold_sf"/>
</dbReference>
<name>A0AB34K283_PRYPA</name>
<dbReference type="Pfam" id="PF00565">
    <property type="entry name" value="SNase"/>
    <property type="match status" value="1"/>
</dbReference>
<evidence type="ECO:0000259" key="1">
    <source>
        <dbReference type="PROSITE" id="PS50830"/>
    </source>
</evidence>
<dbReference type="PROSITE" id="PS50830">
    <property type="entry name" value="TNASE_3"/>
    <property type="match status" value="1"/>
</dbReference>
<evidence type="ECO:0000313" key="2">
    <source>
        <dbReference type="EMBL" id="KAL1528094.1"/>
    </source>
</evidence>
<sequence length="152" mass="16554">MGCCCSGCCVDPEDRLLQECTEENTKMFVPDVARGKVVSVYDGDTLTVAARHARHGTPYLFRVRLAGVDAPEIRGSDAAGKAAALAARDALREQVLGKMVSIIPMGRPEKYGRLLARVELKGRDMSKWLLEQKLAVPYDGSTKQNSSRASKV</sequence>
<dbReference type="SMART" id="SM00318">
    <property type="entry name" value="SNc"/>
    <property type="match status" value="1"/>
</dbReference>
<dbReference type="EMBL" id="JBGBPQ010000002">
    <property type="protein sequence ID" value="KAL1528094.1"/>
    <property type="molecule type" value="Genomic_DNA"/>
</dbReference>
<dbReference type="InterPro" id="IPR016071">
    <property type="entry name" value="Staphylococal_nuclease_OB-fold"/>
</dbReference>
<comment type="caution">
    <text evidence="2">The sequence shown here is derived from an EMBL/GenBank/DDBJ whole genome shotgun (WGS) entry which is preliminary data.</text>
</comment>
<proteinExistence type="predicted"/>
<dbReference type="Proteomes" id="UP001515480">
    <property type="component" value="Unassembled WGS sequence"/>
</dbReference>
<keyword evidence="3" id="KW-1185">Reference proteome</keyword>
<accession>A0AB34K283</accession>
<dbReference type="SUPFAM" id="SSF50199">
    <property type="entry name" value="Staphylococcal nuclease"/>
    <property type="match status" value="1"/>
</dbReference>
<dbReference type="AlphaFoldDB" id="A0AB34K283"/>